<reference evidence="3 4" key="1">
    <citation type="journal article" date="2012" name="Eukaryot. Cell">
        <title>Genome sequence of the Trichosporon asahii environmental strain CBS 8904.</title>
        <authorList>
            <person name="Yang R.Y."/>
            <person name="Li H.T."/>
            <person name="Zhu H."/>
            <person name="Zhou G.P."/>
            <person name="Wang M."/>
            <person name="Wang L."/>
        </authorList>
    </citation>
    <scope>NUCLEOTIDE SEQUENCE [LARGE SCALE GENOMIC DNA]</scope>
    <source>
        <strain evidence="3 4">CBS 8904</strain>
    </source>
</reference>
<accession>K1VVZ6</accession>
<evidence type="ECO:0000313" key="3">
    <source>
        <dbReference type="EMBL" id="EKD01033.1"/>
    </source>
</evidence>
<feature type="transmembrane region" description="Helical" evidence="2">
    <location>
        <begin position="484"/>
        <end position="510"/>
    </location>
</feature>
<evidence type="ECO:0000313" key="4">
    <source>
        <dbReference type="Proteomes" id="UP000006757"/>
    </source>
</evidence>
<evidence type="ECO:0000256" key="2">
    <source>
        <dbReference type="SAM" id="Phobius"/>
    </source>
</evidence>
<keyword evidence="2" id="KW-0472">Membrane</keyword>
<dbReference type="AlphaFoldDB" id="K1VVZ6"/>
<keyword evidence="4" id="KW-1185">Reference proteome</keyword>
<feature type="region of interest" description="Disordered" evidence="1">
    <location>
        <begin position="1"/>
        <end position="105"/>
    </location>
</feature>
<gene>
    <name evidence="3" type="ORF">A1Q2_04654</name>
</gene>
<dbReference type="STRING" id="1220162.K1VVZ6"/>
<evidence type="ECO:0000256" key="1">
    <source>
        <dbReference type="SAM" id="MobiDB-lite"/>
    </source>
</evidence>
<feature type="compositionally biased region" description="Low complexity" evidence="1">
    <location>
        <begin position="61"/>
        <end position="79"/>
    </location>
</feature>
<feature type="compositionally biased region" description="Polar residues" evidence="1">
    <location>
        <begin position="707"/>
        <end position="723"/>
    </location>
</feature>
<dbReference type="Proteomes" id="UP000006757">
    <property type="component" value="Unassembled WGS sequence"/>
</dbReference>
<feature type="compositionally biased region" description="Polar residues" evidence="1">
    <location>
        <begin position="7"/>
        <end position="16"/>
    </location>
</feature>
<dbReference type="EMBL" id="AMBO01000327">
    <property type="protein sequence ID" value="EKD01033.1"/>
    <property type="molecule type" value="Genomic_DNA"/>
</dbReference>
<feature type="compositionally biased region" description="Low complexity" evidence="1">
    <location>
        <begin position="39"/>
        <end position="54"/>
    </location>
</feature>
<feature type="region of interest" description="Disordered" evidence="1">
    <location>
        <begin position="526"/>
        <end position="589"/>
    </location>
</feature>
<keyword evidence="2" id="KW-1133">Transmembrane helix</keyword>
<comment type="caution">
    <text evidence="3">The sequence shown here is derived from an EMBL/GenBank/DDBJ whole genome shotgun (WGS) entry which is preliminary data.</text>
</comment>
<protein>
    <submittedName>
        <fullName evidence="3">Uncharacterized protein</fullName>
    </submittedName>
</protein>
<feature type="compositionally biased region" description="Polar residues" evidence="1">
    <location>
        <begin position="738"/>
        <end position="747"/>
    </location>
</feature>
<feature type="region of interest" description="Disordered" evidence="1">
    <location>
        <begin position="703"/>
        <end position="747"/>
    </location>
</feature>
<dbReference type="InParanoid" id="K1VVZ6"/>
<feature type="compositionally biased region" description="Polar residues" evidence="1">
    <location>
        <begin position="96"/>
        <end position="105"/>
    </location>
</feature>
<feature type="region of interest" description="Disordered" evidence="1">
    <location>
        <begin position="619"/>
        <end position="647"/>
    </location>
</feature>
<proteinExistence type="predicted"/>
<organism evidence="3 4">
    <name type="scientific">Trichosporon asahii var. asahii (strain CBS 8904)</name>
    <name type="common">Yeast</name>
    <dbReference type="NCBI Taxonomy" id="1220162"/>
    <lineage>
        <taxon>Eukaryota</taxon>
        <taxon>Fungi</taxon>
        <taxon>Dikarya</taxon>
        <taxon>Basidiomycota</taxon>
        <taxon>Agaricomycotina</taxon>
        <taxon>Tremellomycetes</taxon>
        <taxon>Trichosporonales</taxon>
        <taxon>Trichosporonaceae</taxon>
        <taxon>Trichosporon</taxon>
    </lineage>
</organism>
<dbReference type="HOGENOM" id="CLU_372209_0_0_1"/>
<keyword evidence="2" id="KW-0812">Transmembrane</keyword>
<feature type="compositionally biased region" description="Polar residues" evidence="1">
    <location>
        <begin position="25"/>
        <end position="38"/>
    </location>
</feature>
<name>K1VVZ6_TRIAC</name>
<sequence length="747" mass="80396">MSVAKSAASSQRTQFAGRQGAAAVINQTELPSGSSPVATTKPSSSDPTTSPSESAGTPTDTPSVPTSAQSQQPASSSSSKTLFRPRPGATPPRQSPPSIASSASETLFNSGSSIVAYPEGARSNASAPFNATFVFEVPPTSPMIDLELAEIYSLNRGDEGWSGIGNTTLALNFVGTDYILNGNVASVKDRPLVGGDYLVRNEIYEGVPWRYGDQLPRFYNTMEAGDNLGSMTNLEPRAYVAMMNSGRTADVKFYNATVRVPIRTQASVVALYLYIDASPDFDQLKAQSAFLSAATDTGPSPELEISTSSIYQELGDMFIAKQQTPLTFAGPEQQPQHSVVEGHLLLSINAEASYKLPSNTSVVEVLGPVGANEAWTGRGQCYVTLDPKPWWWTHNGIPYSTARKQFLRYNLSNQTMFLLPLSPTAQYTLRIGNLGENTTCAFNGIRSYPFHFDYNYKAPEEHAADTGSSGSSAPANDPFVRVNWTPIIVGTVVGVMGGLAVLGLLCWLWWRRSQRRAQREASLQPTAYTLGPGSGVEELPKGGLGEPSNDGQHSPDTPPISVAQPHQGASASRQAAAEGHIPQRRILQEEDAEDVVEILPPRYRQRNYPEPGLSVSLTLEESPGLRVSSSSDSGQETDDRTARAWRPPLKTAYERAFNSLPRTIPAGPRPLGDIKRIASVDLPDDAVAAVEAHPGALRMEYKRAFGSDSTRNHLPSRPSTASEEQCGKSGFKQDDLSSRTSETSSGR</sequence>